<evidence type="ECO:0000313" key="6">
    <source>
        <dbReference type="EMBL" id="VDP50329.1"/>
    </source>
</evidence>
<proteinExistence type="predicted"/>
<dbReference type="PANTHER" id="PTHR24064">
    <property type="entry name" value="SOLUTE CARRIER FAMILY 22 MEMBER"/>
    <property type="match status" value="1"/>
</dbReference>
<feature type="transmembrane region" description="Helical" evidence="5">
    <location>
        <begin position="28"/>
        <end position="46"/>
    </location>
</feature>
<keyword evidence="4 5" id="KW-0472">Membrane</keyword>
<feature type="transmembrane region" description="Helical" evidence="5">
    <location>
        <begin position="235"/>
        <end position="257"/>
    </location>
</feature>
<dbReference type="Gene3D" id="1.20.1250.20">
    <property type="entry name" value="MFS general substrate transporter like domains"/>
    <property type="match status" value="1"/>
</dbReference>
<dbReference type="AlphaFoldDB" id="A0A183GRH6"/>
<reference evidence="6 7" key="1">
    <citation type="submission" date="2018-11" db="EMBL/GenBank/DDBJ databases">
        <authorList>
            <consortium name="Pathogen Informatics"/>
        </authorList>
    </citation>
    <scope>NUCLEOTIDE SEQUENCE [LARGE SCALE GENOMIC DNA]</scope>
</reference>
<keyword evidence="7" id="KW-1185">Reference proteome</keyword>
<dbReference type="GO" id="GO:0016020">
    <property type="term" value="C:membrane"/>
    <property type="evidence" value="ECO:0007669"/>
    <property type="project" value="UniProtKB-SubCell"/>
</dbReference>
<evidence type="ECO:0000256" key="5">
    <source>
        <dbReference type="SAM" id="Phobius"/>
    </source>
</evidence>
<dbReference type="GO" id="GO:0022857">
    <property type="term" value="F:transmembrane transporter activity"/>
    <property type="evidence" value="ECO:0007669"/>
    <property type="project" value="InterPro"/>
</dbReference>
<evidence type="ECO:0000256" key="4">
    <source>
        <dbReference type="ARBA" id="ARBA00023136"/>
    </source>
</evidence>
<evidence type="ECO:0000256" key="1">
    <source>
        <dbReference type="ARBA" id="ARBA00004141"/>
    </source>
</evidence>
<dbReference type="EMBL" id="UZAH01037675">
    <property type="protein sequence ID" value="VDP50329.1"/>
    <property type="molecule type" value="Genomic_DNA"/>
</dbReference>
<dbReference type="InterPro" id="IPR005828">
    <property type="entry name" value="MFS_sugar_transport-like"/>
</dbReference>
<reference evidence="8" key="2">
    <citation type="submission" date="2019-09" db="UniProtKB">
        <authorList>
            <consortium name="WormBaseParasite"/>
        </authorList>
    </citation>
    <scope>IDENTIFICATION</scope>
</reference>
<dbReference type="WBParaSite" id="HPBE_0002529601-mRNA-1">
    <property type="protein sequence ID" value="HPBE_0002529601-mRNA-1"/>
    <property type="gene ID" value="HPBE_0002529601"/>
</dbReference>
<dbReference type="SUPFAM" id="SSF103473">
    <property type="entry name" value="MFS general substrate transporter"/>
    <property type="match status" value="1"/>
</dbReference>
<feature type="transmembrane region" description="Helical" evidence="5">
    <location>
        <begin position="165"/>
        <end position="183"/>
    </location>
</feature>
<evidence type="ECO:0000256" key="2">
    <source>
        <dbReference type="ARBA" id="ARBA00022692"/>
    </source>
</evidence>
<organism evidence="7 8">
    <name type="scientific">Heligmosomoides polygyrus</name>
    <name type="common">Parasitic roundworm</name>
    <dbReference type="NCBI Taxonomy" id="6339"/>
    <lineage>
        <taxon>Eukaryota</taxon>
        <taxon>Metazoa</taxon>
        <taxon>Ecdysozoa</taxon>
        <taxon>Nematoda</taxon>
        <taxon>Chromadorea</taxon>
        <taxon>Rhabditida</taxon>
        <taxon>Rhabditina</taxon>
        <taxon>Rhabditomorpha</taxon>
        <taxon>Strongyloidea</taxon>
        <taxon>Heligmosomidae</taxon>
        <taxon>Heligmosomoides</taxon>
    </lineage>
</organism>
<dbReference type="Proteomes" id="UP000050761">
    <property type="component" value="Unassembled WGS sequence"/>
</dbReference>
<accession>A0A183GRH6</accession>
<keyword evidence="2 5" id="KW-0812">Transmembrane</keyword>
<evidence type="ECO:0000313" key="7">
    <source>
        <dbReference type="Proteomes" id="UP000050761"/>
    </source>
</evidence>
<dbReference type="Pfam" id="PF00083">
    <property type="entry name" value="Sugar_tr"/>
    <property type="match status" value="1"/>
</dbReference>
<sequence>MLATSIGMTIGWVLVAFSTNLTLFTLTRTAVGFFTGGSISVLNVFIMENIPKKHRMWINMAITWAPNMIPFAVMAWLTAEWRSLAMVNAVVCIPGLLFCFFCIHESPRWLIQRRRLDEAREIMSREYGTSKDGLVHESFDDVVKAESELLHRAESKKRRYSYHHLFYSPKLATTTIVLAFSYFSTSIVNYGILFNMEKLSGSMYLNSIYTGLMRYACSLSLGYADLKWQRIGRKFVHTSGLVIVIISFAVVIFVYAFDLNHMLKEEVRILILLASSMTSQVSFSMLPCNAL</sequence>
<feature type="transmembrane region" description="Helical" evidence="5">
    <location>
        <begin position="58"/>
        <end position="79"/>
    </location>
</feature>
<gene>
    <name evidence="6" type="ORF">HPBE_LOCUS25295</name>
</gene>
<accession>A0A3P8HW55</accession>
<feature type="transmembrane region" description="Helical" evidence="5">
    <location>
        <begin position="203"/>
        <end position="223"/>
    </location>
</feature>
<dbReference type="OrthoDB" id="3936150at2759"/>
<protein>
    <submittedName>
        <fullName evidence="8">MFS domain-containing protein</fullName>
    </submittedName>
</protein>
<name>A0A183GRH6_HELPZ</name>
<evidence type="ECO:0000313" key="8">
    <source>
        <dbReference type="WBParaSite" id="HPBE_0002529601-mRNA-1"/>
    </source>
</evidence>
<comment type="subcellular location">
    <subcellularLocation>
        <location evidence="1">Membrane</location>
        <topology evidence="1">Multi-pass membrane protein</topology>
    </subcellularLocation>
</comment>
<evidence type="ECO:0000256" key="3">
    <source>
        <dbReference type="ARBA" id="ARBA00022989"/>
    </source>
</evidence>
<feature type="transmembrane region" description="Helical" evidence="5">
    <location>
        <begin position="85"/>
        <end position="104"/>
    </location>
</feature>
<dbReference type="InterPro" id="IPR036259">
    <property type="entry name" value="MFS_trans_sf"/>
</dbReference>
<keyword evidence="3 5" id="KW-1133">Transmembrane helix</keyword>